<dbReference type="PROSITE" id="PS01180">
    <property type="entry name" value="CUB"/>
    <property type="match status" value="1"/>
</dbReference>
<name>A0A553P2B6_TIGCA</name>
<reference evidence="4 5" key="1">
    <citation type="journal article" date="2018" name="Nat. Ecol. Evol.">
        <title>Genomic signatures of mitonuclear coevolution across populations of Tigriopus californicus.</title>
        <authorList>
            <person name="Barreto F.S."/>
            <person name="Watson E.T."/>
            <person name="Lima T.G."/>
            <person name="Willett C.S."/>
            <person name="Edmands S."/>
            <person name="Li W."/>
            <person name="Burton R.S."/>
        </authorList>
    </citation>
    <scope>NUCLEOTIDE SEQUENCE [LARGE SCALE GENOMIC DNA]</scope>
    <source>
        <strain evidence="4 5">San Diego</strain>
    </source>
</reference>
<evidence type="ECO:0000259" key="3">
    <source>
        <dbReference type="PROSITE" id="PS01180"/>
    </source>
</evidence>
<dbReference type="Pfam" id="PF26080">
    <property type="entry name" value="CUB_animal"/>
    <property type="match status" value="2"/>
</dbReference>
<feature type="domain" description="CUB" evidence="3">
    <location>
        <begin position="213"/>
        <end position="383"/>
    </location>
</feature>
<evidence type="ECO:0000256" key="2">
    <source>
        <dbReference type="PROSITE-ProRule" id="PRU00059"/>
    </source>
</evidence>
<proteinExistence type="predicted"/>
<gene>
    <name evidence="4" type="ORF">TCAL_13615</name>
</gene>
<keyword evidence="5" id="KW-1185">Reference proteome</keyword>
<feature type="non-terminal residue" evidence="4">
    <location>
        <position position="540"/>
    </location>
</feature>
<dbReference type="PANTHER" id="PTHR33236:SF5">
    <property type="entry name" value="CUB DOMAIN-CONTAINING PROTEIN"/>
    <property type="match status" value="1"/>
</dbReference>
<comment type="caution">
    <text evidence="4">The sequence shown here is derived from an EMBL/GenBank/DDBJ whole genome shotgun (WGS) entry which is preliminary data.</text>
</comment>
<dbReference type="EMBL" id="VCGU01000008">
    <property type="protein sequence ID" value="TRY71823.1"/>
    <property type="molecule type" value="Genomic_DNA"/>
</dbReference>
<dbReference type="InterPro" id="IPR058698">
    <property type="entry name" value="CUB_metazoa"/>
</dbReference>
<organism evidence="4 5">
    <name type="scientific">Tigriopus californicus</name>
    <name type="common">Marine copepod</name>
    <dbReference type="NCBI Taxonomy" id="6832"/>
    <lineage>
        <taxon>Eukaryota</taxon>
        <taxon>Metazoa</taxon>
        <taxon>Ecdysozoa</taxon>
        <taxon>Arthropoda</taxon>
        <taxon>Crustacea</taxon>
        <taxon>Multicrustacea</taxon>
        <taxon>Hexanauplia</taxon>
        <taxon>Copepoda</taxon>
        <taxon>Harpacticoida</taxon>
        <taxon>Harpacticidae</taxon>
        <taxon>Tigriopus</taxon>
    </lineage>
</organism>
<dbReference type="Proteomes" id="UP000318571">
    <property type="component" value="Chromosome 7"/>
</dbReference>
<evidence type="ECO:0000313" key="5">
    <source>
        <dbReference type="Proteomes" id="UP000318571"/>
    </source>
</evidence>
<sequence>IHPRFVKDIMTSLLEYILCVCIILNTMAVADIPSNETSSRQKKLLPIFQVISFQNTNCNGSSSTRVGTCYTSDECETRGGSSSGTCASGYGVCCVFNLNCGSTFSENCTYLTQEATSMSFSIGGPVVGTTETVAANAGAIGDCTTDQFSVTAPGGVGSPVICGFNSGQHIIVDASDQCHKAAFTLSGSAATRSWDIKVTQYTCSQQEGGPDGCLQYFTGTSGTISSFNFPTASAAVSAQTTHLSNQCYNICIRRESGRCAICYVPNFADSIAGAIISSQVAFGLSVSPAAIAESATGADCTTDYLLIPGAQDVIGPAMPLAQEVAMSGLQGRICGRVLSSMTGKGLGDAYLVGTPAMQISVCFIVDASDQCHVVSFSLSTTPAATRSWDIKVTQFTCSEEVGATHLSNQHFKLCIRRESGYCSICYAPFSSGSEPDVEIPAGVDTKMDGDLEATDMSNAQRICGIAFSIDEPTSVSICSRSAPFFVEFKSDGDEAPLEENGSIDAKPCPAVVQFGSTATGSGSHCGGVLNTVLDSNTPGS</sequence>
<evidence type="ECO:0000256" key="1">
    <source>
        <dbReference type="ARBA" id="ARBA00023157"/>
    </source>
</evidence>
<dbReference type="AlphaFoldDB" id="A0A553P2B6"/>
<dbReference type="InterPro" id="IPR000859">
    <property type="entry name" value="CUB_dom"/>
</dbReference>
<comment type="caution">
    <text evidence="2">Lacks conserved residue(s) required for the propagation of feature annotation.</text>
</comment>
<evidence type="ECO:0000313" key="4">
    <source>
        <dbReference type="EMBL" id="TRY71823.1"/>
    </source>
</evidence>
<keyword evidence="1" id="KW-1015">Disulfide bond</keyword>
<accession>A0A553P2B6</accession>
<feature type="non-terminal residue" evidence="4">
    <location>
        <position position="1"/>
    </location>
</feature>
<dbReference type="PANTHER" id="PTHR33236">
    <property type="entry name" value="INTRAFLAGELLAR TRANSPORT PROTEIN 122 FAMILY PROTEIN-RELATED"/>
    <property type="match status" value="1"/>
</dbReference>
<protein>
    <recommendedName>
        <fullName evidence="3">CUB domain-containing protein</fullName>
    </recommendedName>
</protein>